<dbReference type="AlphaFoldDB" id="A0A8S3EPZ3"/>
<reference evidence="1" key="1">
    <citation type="submission" date="2021-02" db="EMBL/GenBank/DDBJ databases">
        <authorList>
            <person name="Nowell W R."/>
        </authorList>
    </citation>
    <scope>NUCLEOTIDE SEQUENCE</scope>
</reference>
<organism evidence="1 2">
    <name type="scientific">Rotaria magnacalcarata</name>
    <dbReference type="NCBI Taxonomy" id="392030"/>
    <lineage>
        <taxon>Eukaryota</taxon>
        <taxon>Metazoa</taxon>
        <taxon>Spiralia</taxon>
        <taxon>Gnathifera</taxon>
        <taxon>Rotifera</taxon>
        <taxon>Eurotatoria</taxon>
        <taxon>Bdelloidea</taxon>
        <taxon>Philodinida</taxon>
        <taxon>Philodinidae</taxon>
        <taxon>Rotaria</taxon>
    </lineage>
</organism>
<name>A0A8S3EPZ3_9BILA</name>
<feature type="non-terminal residue" evidence="1">
    <location>
        <position position="1"/>
    </location>
</feature>
<accession>A0A8S3EPZ3</accession>
<evidence type="ECO:0000313" key="1">
    <source>
        <dbReference type="EMBL" id="CAF5071639.1"/>
    </source>
</evidence>
<comment type="caution">
    <text evidence="1">The sequence shown here is derived from an EMBL/GenBank/DDBJ whole genome shotgun (WGS) entry which is preliminary data.</text>
</comment>
<protein>
    <submittedName>
        <fullName evidence="1">Uncharacterized protein</fullName>
    </submittedName>
</protein>
<proteinExistence type="predicted"/>
<dbReference type="Proteomes" id="UP000681967">
    <property type="component" value="Unassembled WGS sequence"/>
</dbReference>
<dbReference type="EMBL" id="CAJOBH010231028">
    <property type="protein sequence ID" value="CAF5071639.1"/>
    <property type="molecule type" value="Genomic_DNA"/>
</dbReference>
<sequence length="46" mass="5218">SNHIYVSDIGEYLNIKNSNSVQMLSPSACYNRNGTNKIEIENDEEI</sequence>
<gene>
    <name evidence="1" type="ORF">BYL167_LOCUS60679</name>
</gene>
<evidence type="ECO:0000313" key="2">
    <source>
        <dbReference type="Proteomes" id="UP000681967"/>
    </source>
</evidence>